<reference evidence="1 2" key="1">
    <citation type="submission" date="2020-08" db="EMBL/GenBank/DDBJ databases">
        <title>Plant Genome Project.</title>
        <authorList>
            <person name="Zhang R.-G."/>
        </authorList>
    </citation>
    <scope>NUCLEOTIDE SEQUENCE [LARGE SCALE GENOMIC DNA]</scope>
    <source>
        <tissue evidence="1">Rhizome</tissue>
    </source>
</reference>
<evidence type="ECO:0000313" key="1">
    <source>
        <dbReference type="EMBL" id="KAG6503719.1"/>
    </source>
</evidence>
<accession>A0A8J5GHJ5</accession>
<evidence type="ECO:0000313" key="2">
    <source>
        <dbReference type="Proteomes" id="UP000734854"/>
    </source>
</evidence>
<proteinExistence type="predicted"/>
<keyword evidence="2" id="KW-1185">Reference proteome</keyword>
<sequence>MENTLPFRGRRRRRYLLHFDLQKIGVLCSQKVWEQARFSDGNEGISSNGADLLIYPSSTCFRWHDRLAECLLGFSPPQSSEQELPIISLHHLAEIPCNGRLISPKKKKKQRSLLLRHRKTTTAAPMAAASARL</sequence>
<name>A0A8J5GHJ5_ZINOF</name>
<dbReference type="Proteomes" id="UP000734854">
    <property type="component" value="Unassembled WGS sequence"/>
</dbReference>
<dbReference type="AlphaFoldDB" id="A0A8J5GHJ5"/>
<protein>
    <submittedName>
        <fullName evidence="1">Uncharacterized protein</fullName>
    </submittedName>
</protein>
<dbReference type="EMBL" id="JACMSC010000010">
    <property type="protein sequence ID" value="KAG6503719.1"/>
    <property type="molecule type" value="Genomic_DNA"/>
</dbReference>
<organism evidence="1 2">
    <name type="scientific">Zingiber officinale</name>
    <name type="common">Ginger</name>
    <name type="synonym">Amomum zingiber</name>
    <dbReference type="NCBI Taxonomy" id="94328"/>
    <lineage>
        <taxon>Eukaryota</taxon>
        <taxon>Viridiplantae</taxon>
        <taxon>Streptophyta</taxon>
        <taxon>Embryophyta</taxon>
        <taxon>Tracheophyta</taxon>
        <taxon>Spermatophyta</taxon>
        <taxon>Magnoliopsida</taxon>
        <taxon>Liliopsida</taxon>
        <taxon>Zingiberales</taxon>
        <taxon>Zingiberaceae</taxon>
        <taxon>Zingiber</taxon>
    </lineage>
</organism>
<gene>
    <name evidence="1" type="ORF">ZIOFF_036043</name>
</gene>
<comment type="caution">
    <text evidence="1">The sequence shown here is derived from an EMBL/GenBank/DDBJ whole genome shotgun (WGS) entry which is preliminary data.</text>
</comment>